<proteinExistence type="predicted"/>
<evidence type="ECO:0000313" key="4">
    <source>
        <dbReference type="Proteomes" id="UP001500665"/>
    </source>
</evidence>
<name>A0ABP4CFW3_9ACTN</name>
<sequence length="1338" mass="145073">MSWFRKPREGVPDTRQEVTGTNVGRDLNQAQEGDIITGNQGIILKDGAQLHVHPACGSADTGGPPRAARSFYLRMVESIAPPVLLDREAELADLTSFCRNDAESSPRYVWWRAPAWSGKSALMLWFVLHPPRGVRVVSFFITARLADQSDRAAFLDVVLEQLAEITGDPEPSFLPEAMRQSRFIQLLHEAAAVCREAGERLVLLVDGLDEDRGVTEGRHAHSIAALLPVRLPEGLKVIVAGRPAPPIPTDVPAHHPLRDPGIIQTLTASDHAHVIRDVVTHELENLLEDTGVAHEVLGLVVAAGGGLSIRDLAELIDAPPWKIEKVLRGPSGRTFTGHASRWQPGTAPDVFVLAHEELQANALASLGGQVLAGFRERLHTWCDTYRSQGWPIGTPEYLLRGYFRFLHKHNDLSRMIELVVDRARLDRMLDVSGGDATALTDITTTQTTINHSPVPDLAVCLRLALTRRYLTWRNSKIPTTLPAAWARLGYPDRAESLAGSIVDPAARMQAQRNLAEAFVLVGDPARAEALAATAGTDNTSISGTNHSLPAHVLSSVVAALSQVGEVDRAEAVAHSITSPADRAFVQASLITALVSVGELDRAEAIGHALQDDSEDTAWALKSLVTSFCTSGEFHRAKQIIFRIRYIFPWLSAVNVFTRALVRAQQFDEAFGVVRTAEIVANSAPDPFTREKTRTSLVSMLVYIREASRAKSAIQSTGDMMGDAFLWRILVEAMVQVGDFEEAERVTFTAPKPYAELQASQALVPALIEAGELDRAEAAARSLPDPNMRIYALCALIPAFTTAGDLDSAHRICGEVEHVAFTEIDLRSQAFSKLSSALTEAGDLARARVAANAITEASDRSEPFSALLAKMVSMGDLEAAEEIHWSVTDTAVQDRALSTLVPALVRAGRRSRAQRVIESIELAARSNHDPAERSRTLGTLALALIQTHDFSGAEETVNRIADTTARTHALVSLIPGLVQQGEYERAETIAYSPTDPVIRVQAVISLMTAWLKADEPERVRAVIHTAEEMIGLLADNRTQTADLSALVSVLIGLNELDHAERTARSIPDPVVKQSALITILPSLMEGGRFSHALEIVQEVETTTAQSVTDPISRIHILHALVPVLIQAGDTGFVQRIISMAEGLIDNLPEHFLRAIAIAGHVKVLVLVKEYSRVVEVIGSIDNSMDRQYACQAAIEALVSAGQFDIAEAIANSTVDIVNQIQGVNKLVESLAEAGEFERAESAYRTLEPSLLQTGARALASAWSEAGGTEQAERIARSITGSALRAQTLAEIAQRADSARRRWLLSEALAETPDVISLLEPIARFSPSALLENAPCVDLP</sequence>
<feature type="domain" description="NACHT" evidence="2">
    <location>
        <begin position="107"/>
        <end position="243"/>
    </location>
</feature>
<dbReference type="PANTHER" id="PTHR47934">
    <property type="entry name" value="PENTATRICOPEPTIDE REPEAT-CONTAINING PROTEIN PET309, MITOCHONDRIAL"/>
    <property type="match status" value="1"/>
</dbReference>
<dbReference type="EMBL" id="BAAAHH010000050">
    <property type="protein sequence ID" value="GAA0967528.1"/>
    <property type="molecule type" value="Genomic_DNA"/>
</dbReference>
<dbReference type="PROSITE" id="PS50837">
    <property type="entry name" value="NACHT"/>
    <property type="match status" value="1"/>
</dbReference>
<evidence type="ECO:0000256" key="1">
    <source>
        <dbReference type="SAM" id="MobiDB-lite"/>
    </source>
</evidence>
<dbReference type="InterPro" id="IPR051114">
    <property type="entry name" value="Mito_RNA_Proc_CCM1"/>
</dbReference>
<evidence type="ECO:0000259" key="2">
    <source>
        <dbReference type="PROSITE" id="PS50837"/>
    </source>
</evidence>
<protein>
    <recommendedName>
        <fullName evidence="2">NACHT domain-containing protein</fullName>
    </recommendedName>
</protein>
<keyword evidence="4" id="KW-1185">Reference proteome</keyword>
<gene>
    <name evidence="3" type="ORF">GCM10009550_71520</name>
</gene>
<dbReference type="PANTHER" id="PTHR47934:SF6">
    <property type="entry name" value="MITOCHONDRIAL GROUP I INTRON SPLICING FACTOR CCM1-RELATED"/>
    <property type="match status" value="1"/>
</dbReference>
<evidence type="ECO:0000313" key="3">
    <source>
        <dbReference type="EMBL" id="GAA0967528.1"/>
    </source>
</evidence>
<dbReference type="Gene3D" id="1.25.40.10">
    <property type="entry name" value="Tetratricopeptide repeat domain"/>
    <property type="match status" value="4"/>
</dbReference>
<comment type="caution">
    <text evidence="3">The sequence shown here is derived from an EMBL/GenBank/DDBJ whole genome shotgun (WGS) entry which is preliminary data.</text>
</comment>
<feature type="region of interest" description="Disordered" evidence="1">
    <location>
        <begin position="1"/>
        <end position="25"/>
    </location>
</feature>
<feature type="compositionally biased region" description="Basic and acidic residues" evidence="1">
    <location>
        <begin position="1"/>
        <end position="16"/>
    </location>
</feature>
<dbReference type="InterPro" id="IPR007111">
    <property type="entry name" value="NACHT_NTPase"/>
</dbReference>
<dbReference type="InterPro" id="IPR011990">
    <property type="entry name" value="TPR-like_helical_dom_sf"/>
</dbReference>
<accession>A0ABP4CFW3</accession>
<reference evidence="4" key="1">
    <citation type="journal article" date="2019" name="Int. J. Syst. Evol. Microbiol.">
        <title>The Global Catalogue of Microorganisms (GCM) 10K type strain sequencing project: providing services to taxonomists for standard genome sequencing and annotation.</title>
        <authorList>
            <consortium name="The Broad Institute Genomics Platform"/>
            <consortium name="The Broad Institute Genome Sequencing Center for Infectious Disease"/>
            <person name="Wu L."/>
            <person name="Ma J."/>
        </authorList>
    </citation>
    <scope>NUCLEOTIDE SEQUENCE [LARGE SCALE GENOMIC DNA]</scope>
    <source>
        <strain evidence="4">JCM 10696</strain>
    </source>
</reference>
<dbReference type="Proteomes" id="UP001500665">
    <property type="component" value="Unassembled WGS sequence"/>
</dbReference>
<organism evidence="3 4">
    <name type="scientific">Actinocorallia libanotica</name>
    <dbReference type="NCBI Taxonomy" id="46162"/>
    <lineage>
        <taxon>Bacteria</taxon>
        <taxon>Bacillati</taxon>
        <taxon>Actinomycetota</taxon>
        <taxon>Actinomycetes</taxon>
        <taxon>Streptosporangiales</taxon>
        <taxon>Thermomonosporaceae</taxon>
        <taxon>Actinocorallia</taxon>
    </lineage>
</organism>